<dbReference type="NCBIfam" id="TIGR02069">
    <property type="entry name" value="cyanophycinase"/>
    <property type="match status" value="1"/>
</dbReference>
<keyword evidence="6" id="KW-0645">Protease</keyword>
<evidence type="ECO:0000256" key="2">
    <source>
        <dbReference type="ARBA" id="ARBA00002039"/>
    </source>
</evidence>
<evidence type="ECO:0000256" key="8">
    <source>
        <dbReference type="ARBA" id="ARBA00022825"/>
    </source>
</evidence>
<comment type="similarity">
    <text evidence="3">Belongs to the peptidase S51 family.</text>
</comment>
<dbReference type="AlphaFoldDB" id="A0A501X0D8"/>
<evidence type="ECO:0000256" key="1">
    <source>
        <dbReference type="ARBA" id="ARBA00001092"/>
    </source>
</evidence>
<dbReference type="GO" id="GO:0008241">
    <property type="term" value="F:peptidyl-dipeptidase activity"/>
    <property type="evidence" value="ECO:0007669"/>
    <property type="project" value="UniProtKB-EC"/>
</dbReference>
<protein>
    <recommendedName>
        <fullName evidence="5">Cyanophycinase</fullName>
        <ecNumber evidence="4">3.4.15.6</ecNumber>
    </recommendedName>
</protein>
<keyword evidence="7 9" id="KW-0378">Hydrolase</keyword>
<evidence type="ECO:0000256" key="6">
    <source>
        <dbReference type="ARBA" id="ARBA00022670"/>
    </source>
</evidence>
<dbReference type="CDD" id="cd03145">
    <property type="entry name" value="GAT1_cyanophycinase"/>
    <property type="match status" value="1"/>
</dbReference>
<dbReference type="RefSeq" id="WP_140453358.1">
    <property type="nucleotide sequence ID" value="NZ_VFRP01000004.1"/>
</dbReference>
<dbReference type="EMBL" id="VFRP01000004">
    <property type="protein sequence ID" value="TPE52116.1"/>
    <property type="molecule type" value="Genomic_DNA"/>
</dbReference>
<evidence type="ECO:0000313" key="10">
    <source>
        <dbReference type="Proteomes" id="UP000319255"/>
    </source>
</evidence>
<dbReference type="GO" id="GO:0006508">
    <property type="term" value="P:proteolysis"/>
    <property type="evidence" value="ECO:0007669"/>
    <property type="project" value="UniProtKB-KW"/>
</dbReference>
<gene>
    <name evidence="9" type="ORF">FJM51_06735</name>
</gene>
<dbReference type="OrthoDB" id="9799980at2"/>
<dbReference type="PANTHER" id="PTHR36175:SF1">
    <property type="entry name" value="CYANOPHYCINASE"/>
    <property type="match status" value="1"/>
</dbReference>
<accession>A0A501X0D8</accession>
<evidence type="ECO:0000256" key="4">
    <source>
        <dbReference type="ARBA" id="ARBA00013115"/>
    </source>
</evidence>
<dbReference type="InterPro" id="IPR029062">
    <property type="entry name" value="Class_I_gatase-like"/>
</dbReference>
<reference evidence="9 10" key="1">
    <citation type="submission" date="2019-06" db="EMBL/GenBank/DDBJ databases">
        <title>A novel bacterium of genus Amaricoccus, isolated from marine sediment.</title>
        <authorList>
            <person name="Huang H."/>
            <person name="Mo K."/>
            <person name="Hu Y."/>
        </authorList>
    </citation>
    <scope>NUCLEOTIDE SEQUENCE [LARGE SCALE GENOMIC DNA]</scope>
    <source>
        <strain evidence="9 10">HB172011</strain>
    </source>
</reference>
<comment type="caution">
    <text evidence="9">The sequence shown here is derived from an EMBL/GenBank/DDBJ whole genome shotgun (WGS) entry which is preliminary data.</text>
</comment>
<sequence length="724" mass="75942">MAPWSVLAERAAAAGGKRLAVIGGRLEDDNVAVYGEMHRLSGGRILVFPTASGEPAEVGAETRNAFLSHGFEVEVCDLHEGNAARAAFDPGIIEKIAAFGSVYFTGGDQAKIVDALLRDGAETPVLAAIRAAHGRGGLVAGSSAGAAMMSGPMILGGTSLESVVHGLTSDPEAPGLLMGTGLGFFGFGMVDQHFIKRGRLGRLIVGMQSAGARWGFGIDENTALLVEGDVARVRGEYGVMLVDLRRRKTDAEGRAVQEFRLSYVDDGDWIDLRKLRGHPGAAKRRVRKRELAYRAPANSRRNVFGAYALYDLMARLVLGDPAHYTEDRGEALDVRTGINAAVTLEKPPRLSRGLIATPETGLRMTALNFRAELVREHLSEARAADRAGRRGWSAESVNPGAPLILLGSSPLGEGGGDLLRAVRDLVGNGEIGVIAAASAEPARTAADHLRALERAGLRGIDLGVTIDTVEYVSADPDQLNRIAELDAVLLCGGNQIRLVETMLHRGEESGVLRAIARAHARGAALIAPSGAAAALSSVMIAGGSSEEALRYGVTSDLGHPGLVIQEGIGFLGAGIVDQNLISSGRLGRLVVACAEENERFGIGVCEESAVVATANGARLEARGRHGFVLVDTAASALELQSDSFVAKDIRLTVVGPGDVADLATGEVIRAIPCAASPTLLERLAANLARDVDSRGARGARVRLHSRGTLSAVLDLESPRDEYDA</sequence>
<dbReference type="InterPro" id="IPR011811">
    <property type="entry name" value="Peptidase_S51_cyanophycinase"/>
</dbReference>
<keyword evidence="8" id="KW-0720">Serine protease</keyword>
<keyword evidence="10" id="KW-1185">Reference proteome</keyword>
<evidence type="ECO:0000256" key="7">
    <source>
        <dbReference type="ARBA" id="ARBA00022801"/>
    </source>
</evidence>
<dbReference type="EC" id="3.4.15.6" evidence="4"/>
<keyword evidence="9" id="KW-0121">Carboxypeptidase</keyword>
<dbReference type="Gene3D" id="3.40.50.880">
    <property type="match status" value="2"/>
</dbReference>
<dbReference type="SUPFAM" id="SSF52317">
    <property type="entry name" value="Class I glutamine amidotransferase-like"/>
    <property type="match status" value="2"/>
</dbReference>
<evidence type="ECO:0000256" key="5">
    <source>
        <dbReference type="ARBA" id="ARBA00015719"/>
    </source>
</evidence>
<evidence type="ECO:0000313" key="9">
    <source>
        <dbReference type="EMBL" id="TPE52116.1"/>
    </source>
</evidence>
<dbReference type="GO" id="GO:0004180">
    <property type="term" value="F:carboxypeptidase activity"/>
    <property type="evidence" value="ECO:0007669"/>
    <property type="project" value="UniProtKB-KW"/>
</dbReference>
<dbReference type="Proteomes" id="UP000319255">
    <property type="component" value="Unassembled WGS sequence"/>
</dbReference>
<comment type="catalytic activity">
    <reaction evidence="1">
        <text>[L-4-(L-arginin-2-N-yl)aspartate](n) + H2O = [L-4-(L-arginin-2-N-yl)aspartate](n-1) + L-4-(L-arginin-2-N-yl)aspartate</text>
        <dbReference type="Rhea" id="RHEA:12845"/>
        <dbReference type="Rhea" id="RHEA-COMP:13728"/>
        <dbReference type="Rhea" id="RHEA-COMP:13734"/>
        <dbReference type="ChEBI" id="CHEBI:15377"/>
        <dbReference type="ChEBI" id="CHEBI:137986"/>
        <dbReference type="ChEBI" id="CHEBI:137991"/>
        <dbReference type="EC" id="3.4.15.6"/>
    </reaction>
</comment>
<proteinExistence type="inferred from homology"/>
<dbReference type="InterPro" id="IPR005320">
    <property type="entry name" value="Peptidase_S51"/>
</dbReference>
<evidence type="ECO:0000256" key="3">
    <source>
        <dbReference type="ARBA" id="ARBA00006534"/>
    </source>
</evidence>
<dbReference type="PANTHER" id="PTHR36175">
    <property type="entry name" value="CYANOPHYCINASE"/>
    <property type="match status" value="1"/>
</dbReference>
<comment type="function">
    <text evidence="2">Exopeptidase that catalyzes the hydrolytic cleavage of multi-L-arginyl-poly-L-aspartic acid (cyanophycin; a water-insoluble reserve polymer) into aspartate-arginine dipeptides.</text>
</comment>
<dbReference type="Pfam" id="PF03575">
    <property type="entry name" value="Peptidase_S51"/>
    <property type="match status" value="1"/>
</dbReference>
<dbReference type="GO" id="GO:0008236">
    <property type="term" value="F:serine-type peptidase activity"/>
    <property type="evidence" value="ECO:0007669"/>
    <property type="project" value="UniProtKB-KW"/>
</dbReference>
<organism evidence="9 10">
    <name type="scientific">Amaricoccus solimangrovi</name>
    <dbReference type="NCBI Taxonomy" id="2589815"/>
    <lineage>
        <taxon>Bacteria</taxon>
        <taxon>Pseudomonadati</taxon>
        <taxon>Pseudomonadota</taxon>
        <taxon>Alphaproteobacteria</taxon>
        <taxon>Rhodobacterales</taxon>
        <taxon>Paracoccaceae</taxon>
        <taxon>Amaricoccus</taxon>
    </lineage>
</organism>
<name>A0A501X0D8_9RHOB</name>